<evidence type="ECO:0000313" key="1">
    <source>
        <dbReference type="EMBL" id="GFJ91641.1"/>
    </source>
</evidence>
<organism evidence="1 2">
    <name type="scientific">Phytohabitans rumicis</name>
    <dbReference type="NCBI Taxonomy" id="1076125"/>
    <lineage>
        <taxon>Bacteria</taxon>
        <taxon>Bacillati</taxon>
        <taxon>Actinomycetota</taxon>
        <taxon>Actinomycetes</taxon>
        <taxon>Micromonosporales</taxon>
        <taxon>Micromonosporaceae</taxon>
    </lineage>
</organism>
<protein>
    <recommendedName>
        <fullName evidence="3">Carrier domain-containing protein</fullName>
    </recommendedName>
</protein>
<dbReference type="SUPFAM" id="SSF47336">
    <property type="entry name" value="ACP-like"/>
    <property type="match status" value="1"/>
</dbReference>
<proteinExistence type="predicted"/>
<keyword evidence="2" id="KW-1185">Reference proteome</keyword>
<comment type="caution">
    <text evidence="1">The sequence shown here is derived from an EMBL/GenBank/DDBJ whole genome shotgun (WGS) entry which is preliminary data.</text>
</comment>
<evidence type="ECO:0008006" key="3">
    <source>
        <dbReference type="Google" id="ProtNLM"/>
    </source>
</evidence>
<reference evidence="1 2" key="2">
    <citation type="submission" date="2020-03" db="EMBL/GenBank/DDBJ databases">
        <authorList>
            <person name="Ichikawa N."/>
            <person name="Kimura A."/>
            <person name="Kitahashi Y."/>
            <person name="Uohara A."/>
        </authorList>
    </citation>
    <scope>NUCLEOTIDE SEQUENCE [LARGE SCALE GENOMIC DNA]</scope>
    <source>
        <strain evidence="1 2">NBRC 108638</strain>
    </source>
</reference>
<evidence type="ECO:0000313" key="2">
    <source>
        <dbReference type="Proteomes" id="UP000482960"/>
    </source>
</evidence>
<dbReference type="AlphaFoldDB" id="A0A6V8LA25"/>
<reference evidence="1 2" key="1">
    <citation type="submission" date="2020-03" db="EMBL/GenBank/DDBJ databases">
        <title>Whole genome shotgun sequence of Phytohabitans rumicis NBRC 108638.</title>
        <authorList>
            <person name="Komaki H."/>
            <person name="Tamura T."/>
        </authorList>
    </citation>
    <scope>NUCLEOTIDE SEQUENCE [LARGE SCALE GENOMIC DNA]</scope>
    <source>
        <strain evidence="1 2">NBRC 108638</strain>
    </source>
</reference>
<dbReference type="InterPro" id="IPR036736">
    <property type="entry name" value="ACP-like_sf"/>
</dbReference>
<name>A0A6V8LA25_9ACTN</name>
<dbReference type="Proteomes" id="UP000482960">
    <property type="component" value="Unassembled WGS sequence"/>
</dbReference>
<dbReference type="Gene3D" id="1.10.1200.10">
    <property type="entry name" value="ACP-like"/>
    <property type="match status" value="1"/>
</dbReference>
<dbReference type="EMBL" id="BLPG01000001">
    <property type="protein sequence ID" value="GFJ91641.1"/>
    <property type="molecule type" value="Genomic_DNA"/>
</dbReference>
<gene>
    <name evidence="1" type="ORF">Prum_052830</name>
</gene>
<sequence length="93" mass="10513">MSGIPDHRDEVLQQLTEYIRREIIREADAGGAVELTPDSPLLEWGILNSLNTVRLLAFLRDEWSAVVPPVHITGRHFRDLNSITDLVLSLPRS</sequence>
<accession>A0A6V8LA25</accession>